<proteinExistence type="predicted"/>
<dbReference type="RefSeq" id="WP_111254140.1">
    <property type="nucleotide sequence ID" value="NZ_POTW01000014.1"/>
</dbReference>
<dbReference type="Proteomes" id="UP000248764">
    <property type="component" value="Unassembled WGS sequence"/>
</dbReference>
<dbReference type="AlphaFoldDB" id="A0A2W2CWI2"/>
<comment type="caution">
    <text evidence="1">The sequence shown here is derived from an EMBL/GenBank/DDBJ whole genome shotgun (WGS) entry which is preliminary data.</text>
</comment>
<protein>
    <submittedName>
        <fullName evidence="1">Uncharacterized protein</fullName>
    </submittedName>
</protein>
<keyword evidence="2" id="KW-1185">Reference proteome</keyword>
<accession>A0A2W2CWI2</accession>
<sequence>MDHSHDRQISLHFEAYAELPADFTSEEFRRAEASADMFGLLFPDPAEDPSLEPTWLDNGRVRIPLLADVRVKGREPRAERRDGRRLGRP</sequence>
<evidence type="ECO:0000313" key="2">
    <source>
        <dbReference type="Proteomes" id="UP000248764"/>
    </source>
</evidence>
<evidence type="ECO:0000313" key="1">
    <source>
        <dbReference type="EMBL" id="PZF84583.1"/>
    </source>
</evidence>
<dbReference type="EMBL" id="POTW01000014">
    <property type="protein sequence ID" value="PZF84583.1"/>
    <property type="molecule type" value="Genomic_DNA"/>
</dbReference>
<reference evidence="1 2" key="1">
    <citation type="submission" date="2018-01" db="EMBL/GenBank/DDBJ databases">
        <title>Draft genome sequence of Jiangella sp. GTF31.</title>
        <authorList>
            <person name="Sahin N."/>
            <person name="Ay H."/>
            <person name="Saygin H."/>
        </authorList>
    </citation>
    <scope>NUCLEOTIDE SEQUENCE [LARGE SCALE GENOMIC DNA]</scope>
    <source>
        <strain evidence="1 2">GTF31</strain>
    </source>
</reference>
<organism evidence="1 2">
    <name type="scientific">Jiangella anatolica</name>
    <dbReference type="NCBI Taxonomy" id="2670374"/>
    <lineage>
        <taxon>Bacteria</taxon>
        <taxon>Bacillati</taxon>
        <taxon>Actinomycetota</taxon>
        <taxon>Actinomycetes</taxon>
        <taxon>Jiangellales</taxon>
        <taxon>Jiangellaceae</taxon>
        <taxon>Jiangella</taxon>
    </lineage>
</organism>
<name>A0A2W2CWI2_9ACTN</name>
<gene>
    <name evidence="1" type="ORF">C1I92_08025</name>
</gene>